<sequence>AANHALHTIVLCRLRWDDRTRTYMERRTQQGLSKKDIMRCLKRHVAREVYRVLMRSLDHRTTTRQTTQSDLTEAA</sequence>
<dbReference type="Proteomes" id="UP000720508">
    <property type="component" value="Unassembled WGS sequence"/>
</dbReference>
<evidence type="ECO:0000313" key="1">
    <source>
        <dbReference type="EMBL" id="MBU3871329.1"/>
    </source>
</evidence>
<gene>
    <name evidence="1" type="ORF">KN815_46980</name>
</gene>
<dbReference type="EMBL" id="JAHLEM010001018">
    <property type="protein sequence ID" value="MBU3871329.1"/>
    <property type="molecule type" value="Genomic_DNA"/>
</dbReference>
<reference evidence="1 2" key="1">
    <citation type="submission" date="2021-06" db="EMBL/GenBank/DDBJ databases">
        <authorList>
            <person name="Pan X."/>
        </authorList>
    </citation>
    <scope>NUCLEOTIDE SEQUENCE [LARGE SCALE GENOMIC DNA]</scope>
    <source>
        <strain evidence="1 2">4503</strain>
    </source>
</reference>
<name>A0ABS6CWJ6_9ACTN</name>
<organism evidence="1 2">
    <name type="scientific">Streptomyces niphimycinicus</name>
    <dbReference type="NCBI Taxonomy" id="2842201"/>
    <lineage>
        <taxon>Bacteria</taxon>
        <taxon>Bacillati</taxon>
        <taxon>Actinomycetota</taxon>
        <taxon>Actinomycetes</taxon>
        <taxon>Kitasatosporales</taxon>
        <taxon>Streptomycetaceae</taxon>
        <taxon>Streptomyces</taxon>
    </lineage>
</organism>
<protein>
    <submittedName>
        <fullName evidence="1">IS110 family transposase</fullName>
    </submittedName>
</protein>
<evidence type="ECO:0000313" key="2">
    <source>
        <dbReference type="Proteomes" id="UP000720508"/>
    </source>
</evidence>
<proteinExistence type="predicted"/>
<keyword evidence="2" id="KW-1185">Reference proteome</keyword>
<feature type="non-terminal residue" evidence="1">
    <location>
        <position position="1"/>
    </location>
</feature>
<comment type="caution">
    <text evidence="1">The sequence shown here is derived from an EMBL/GenBank/DDBJ whole genome shotgun (WGS) entry which is preliminary data.</text>
</comment>
<accession>A0ABS6CWJ6</accession>